<sequence>MAEYDICKAPIVVSNKEIGIAFDTQMRSRIVNNYNKETAAFGNFENSHYITTCEGKVEEFQFLNRKSEEITNEFGKGMEHTLSGTSGSIEKVLSLKVYEMFPSTIFIKARYKNIGTSSIRVTGWVNNQYTICSDEKERDDLFWSFQGASYEERTDWILPLKNGFSRKNFMGMNDSDYGGGIPLSDVWKRDIGIAVGHCESIPKLVSLPVEVSGGRATISVTYEKDRILEVGETMDTAETFVMLHQGDCFNSLTEYRKIMEIKGIKPAPINKEGYEPAWCAWGYERNFKVSQIYEALPMVKKLGFKWVCIDDGWQYEEGDCEPSKERFPDGEGGIKEFVRKIHEQGLKVQLWWIPMACDPKSRYYAKHPDSVILDVNGNKQDVTWWDNYYLCPACEDVKEYTKESVRKILKDWDFDGLKIDGQHLNAAPPCYNEKHHHKNPEESFEAVPEFFKMIYDEAKQIKPDAPIMFCPCGDCCSFFTMPYFDMPVASDPESSWQVRSKGKVIKALMGSNVPYNGDHVELSDDECDFASTVGIGGVINTKFTWPVGSSPVSIVKEGANFDLSPEREALYQSWIAIYRKKMLSSGEYIGSLYSLGFDVPECHVIRKSNKMYYSFYADSFTGEVTLKGLENKPHVVLDYVNKKEIARLQPNETKINVNFEKFLLIEVSEAI</sequence>
<keyword evidence="4" id="KW-1185">Reference proteome</keyword>
<dbReference type="InterPro" id="IPR050985">
    <property type="entry name" value="Alpha-glycosidase_related"/>
</dbReference>
<proteinExistence type="predicted"/>
<reference evidence="3 4" key="1">
    <citation type="submission" date="2022-11" db="EMBL/GenBank/DDBJ databases">
        <authorList>
            <person name="Caiyu Z."/>
        </authorList>
    </citation>
    <scope>NUCLEOTIDE SEQUENCE [LARGE SCALE GENOMIC DNA]</scope>
    <source>
        <strain evidence="3 4">YR-4</strain>
    </source>
</reference>
<keyword evidence="2" id="KW-0326">Glycosidase</keyword>
<evidence type="ECO:0000256" key="1">
    <source>
        <dbReference type="ARBA" id="ARBA00022801"/>
    </source>
</evidence>
<dbReference type="InterPro" id="IPR002252">
    <property type="entry name" value="Glyco_hydro_36"/>
</dbReference>
<dbReference type="InterPro" id="IPR017853">
    <property type="entry name" value="GH"/>
</dbReference>
<dbReference type="EMBL" id="JAPOHA010000017">
    <property type="protein sequence ID" value="MCY1715179.1"/>
    <property type="molecule type" value="Genomic_DNA"/>
</dbReference>
<keyword evidence="1" id="KW-0378">Hydrolase</keyword>
<protein>
    <submittedName>
        <fullName evidence="3">Alpha-galactosidase</fullName>
    </submittedName>
</protein>
<dbReference type="CDD" id="cd14791">
    <property type="entry name" value="GH36"/>
    <property type="match status" value="1"/>
</dbReference>
<dbReference type="RefSeq" id="WP_268059216.1">
    <property type="nucleotide sequence ID" value="NZ_JAPOHA010000017.1"/>
</dbReference>
<dbReference type="Proteomes" id="UP001082703">
    <property type="component" value="Unassembled WGS sequence"/>
</dbReference>
<dbReference type="PANTHER" id="PTHR43053:SF3">
    <property type="entry name" value="ALPHA-GALACTOSIDASE C-RELATED"/>
    <property type="match status" value="1"/>
</dbReference>
<dbReference type="Pfam" id="PF02065">
    <property type="entry name" value="Melibiase"/>
    <property type="match status" value="1"/>
</dbReference>
<dbReference type="InterPro" id="IPR013785">
    <property type="entry name" value="Aldolase_TIM"/>
</dbReference>
<evidence type="ECO:0000313" key="4">
    <source>
        <dbReference type="Proteomes" id="UP001082703"/>
    </source>
</evidence>
<gene>
    <name evidence="3" type="ORF">OUY18_13070</name>
</gene>
<evidence type="ECO:0000313" key="3">
    <source>
        <dbReference type="EMBL" id="MCY1715179.1"/>
    </source>
</evidence>
<dbReference type="Gene3D" id="3.20.20.70">
    <property type="entry name" value="Aldolase class I"/>
    <property type="match status" value="1"/>
</dbReference>
<accession>A0ABT4BWB3</accession>
<dbReference type="SUPFAM" id="SSF51445">
    <property type="entry name" value="(Trans)glycosidases"/>
    <property type="match status" value="1"/>
</dbReference>
<name>A0ABT4BWB3_9FIRM</name>
<evidence type="ECO:0000256" key="2">
    <source>
        <dbReference type="ARBA" id="ARBA00023295"/>
    </source>
</evidence>
<dbReference type="PANTHER" id="PTHR43053">
    <property type="entry name" value="GLYCOSIDASE FAMILY 31"/>
    <property type="match status" value="1"/>
</dbReference>
<organism evidence="3 4">
    <name type="scientific">Caproiciproducens galactitolivorans</name>
    <dbReference type="NCBI Taxonomy" id="642589"/>
    <lineage>
        <taxon>Bacteria</taxon>
        <taxon>Bacillati</taxon>
        <taxon>Bacillota</taxon>
        <taxon>Clostridia</taxon>
        <taxon>Eubacteriales</taxon>
        <taxon>Acutalibacteraceae</taxon>
        <taxon>Caproiciproducens</taxon>
    </lineage>
</organism>
<comment type="caution">
    <text evidence="3">The sequence shown here is derived from an EMBL/GenBank/DDBJ whole genome shotgun (WGS) entry which is preliminary data.</text>
</comment>